<dbReference type="Proteomes" id="UP000632740">
    <property type="component" value="Unassembled WGS sequence"/>
</dbReference>
<accession>A0A919P0L0</accession>
<dbReference type="AlphaFoldDB" id="A0A919P0L0"/>
<proteinExistence type="predicted"/>
<feature type="transmembrane region" description="Helical" evidence="1">
    <location>
        <begin position="9"/>
        <end position="30"/>
    </location>
</feature>
<dbReference type="RefSeq" id="WP_203748794.1">
    <property type="nucleotide sequence ID" value="NZ_BONK01000002.1"/>
</dbReference>
<dbReference type="EMBL" id="BONK01000002">
    <property type="protein sequence ID" value="GIG20040.1"/>
    <property type="molecule type" value="Genomic_DNA"/>
</dbReference>
<keyword evidence="1" id="KW-0472">Membrane</keyword>
<organism evidence="2 3">
    <name type="scientific">Cellulomonas chitinilytica</name>
    <dbReference type="NCBI Taxonomy" id="398759"/>
    <lineage>
        <taxon>Bacteria</taxon>
        <taxon>Bacillati</taxon>
        <taxon>Actinomycetota</taxon>
        <taxon>Actinomycetes</taxon>
        <taxon>Micrococcales</taxon>
        <taxon>Cellulomonadaceae</taxon>
        <taxon>Cellulomonas</taxon>
    </lineage>
</organism>
<comment type="caution">
    <text evidence="2">The sequence shown here is derived from an EMBL/GenBank/DDBJ whole genome shotgun (WGS) entry which is preliminary data.</text>
</comment>
<sequence length="75" mass="7648">MSEYFDAGALLRVVVVSLLLGASIPAIFALGVRALATDAPSGTRPVIRTVAGFACFALVVVAVLLGIYSIVKAKG</sequence>
<gene>
    <name evidence="2" type="ORF">Cch01nite_07640</name>
</gene>
<evidence type="ECO:0000256" key="1">
    <source>
        <dbReference type="SAM" id="Phobius"/>
    </source>
</evidence>
<name>A0A919P0L0_9CELL</name>
<evidence type="ECO:0000313" key="3">
    <source>
        <dbReference type="Proteomes" id="UP000632740"/>
    </source>
</evidence>
<evidence type="ECO:0000313" key="2">
    <source>
        <dbReference type="EMBL" id="GIG20040.1"/>
    </source>
</evidence>
<reference evidence="2" key="1">
    <citation type="submission" date="2021-01" db="EMBL/GenBank/DDBJ databases">
        <title>Whole genome shotgun sequence of Cellulomonas chitinilytica NBRC 110799.</title>
        <authorList>
            <person name="Komaki H."/>
            <person name="Tamura T."/>
        </authorList>
    </citation>
    <scope>NUCLEOTIDE SEQUENCE</scope>
    <source>
        <strain evidence="2">NBRC 110799</strain>
    </source>
</reference>
<keyword evidence="1" id="KW-1133">Transmembrane helix</keyword>
<feature type="transmembrane region" description="Helical" evidence="1">
    <location>
        <begin position="50"/>
        <end position="71"/>
    </location>
</feature>
<keyword evidence="3" id="KW-1185">Reference proteome</keyword>
<keyword evidence="1" id="KW-0812">Transmembrane</keyword>
<protein>
    <submittedName>
        <fullName evidence="2">Uncharacterized protein</fullName>
    </submittedName>
</protein>